<gene>
    <name evidence="1" type="ORF">LCPAC404_02450</name>
</gene>
<name>A0A481ZGZ1_9VIRU</name>
<organism evidence="1">
    <name type="scientific">Pithovirus LCPAC404</name>
    <dbReference type="NCBI Taxonomy" id="2506597"/>
    <lineage>
        <taxon>Viruses</taxon>
        <taxon>Pithoviruses</taxon>
    </lineage>
</organism>
<protein>
    <submittedName>
        <fullName evidence="1">Uncharacterized protein</fullName>
    </submittedName>
</protein>
<reference evidence="1" key="1">
    <citation type="journal article" date="2019" name="MBio">
        <title>Virus Genomes from Deep Sea Sediments Expand the Ocean Megavirome and Support Independent Origins of Viral Gigantism.</title>
        <authorList>
            <person name="Backstrom D."/>
            <person name="Yutin N."/>
            <person name="Jorgensen S.L."/>
            <person name="Dharamshi J."/>
            <person name="Homa F."/>
            <person name="Zaremba-Niedwiedzka K."/>
            <person name="Spang A."/>
            <person name="Wolf Y.I."/>
            <person name="Koonin E.V."/>
            <person name="Ettema T.J."/>
        </authorList>
    </citation>
    <scope>NUCLEOTIDE SEQUENCE</scope>
</reference>
<sequence>MSYATKVLEPEYCCGGVKPISFQKLKDEILRLSHKNKQSEDAKSLVEQNSMYTLRNISLDDDDDYYHNVDVSNVICTNGNFWNALLKFDKYLSNHAIVQQRYLQNLYGMTLGNPYRSFQVDRSSKIADIMNLTDSDLHIALYYLARFAVDIPFEECLQITEITTQLR</sequence>
<proteinExistence type="predicted"/>
<accession>A0A481ZGZ1</accession>
<dbReference type="EMBL" id="MK500598">
    <property type="protein sequence ID" value="QBK93541.1"/>
    <property type="molecule type" value="Genomic_DNA"/>
</dbReference>
<evidence type="ECO:0000313" key="1">
    <source>
        <dbReference type="EMBL" id="QBK93541.1"/>
    </source>
</evidence>